<dbReference type="PANTHER" id="PTHR12732:SF0">
    <property type="entry name" value="PCI DOMAIN-CONTAINING PROTEIN 2"/>
    <property type="match status" value="1"/>
</dbReference>
<dbReference type="eggNOG" id="KOG2688">
    <property type="taxonomic scope" value="Eukaryota"/>
</dbReference>
<keyword evidence="2" id="KW-1185">Reference proteome</keyword>
<dbReference type="GO" id="GO:0016973">
    <property type="term" value="P:poly(A)+ mRNA export from nucleus"/>
    <property type="evidence" value="ECO:0007669"/>
    <property type="project" value="TreeGrafter"/>
</dbReference>
<dbReference type="GO" id="GO:0003690">
    <property type="term" value="F:double-stranded DNA binding"/>
    <property type="evidence" value="ECO:0007669"/>
    <property type="project" value="InterPro"/>
</dbReference>
<feature type="non-terminal residue" evidence="1">
    <location>
        <position position="293"/>
    </location>
</feature>
<feature type="non-terminal residue" evidence="1">
    <location>
        <position position="1"/>
    </location>
</feature>
<dbReference type="GO" id="GO:0006368">
    <property type="term" value="P:transcription elongation by RNA polymerase II"/>
    <property type="evidence" value="ECO:0007669"/>
    <property type="project" value="TreeGrafter"/>
</dbReference>
<dbReference type="EMBL" id="KQ243356">
    <property type="protein sequence ID" value="KNC75918.1"/>
    <property type="molecule type" value="Genomic_DNA"/>
</dbReference>
<protein>
    <submittedName>
        <fullName evidence="1">Uncharacterized protein</fullName>
    </submittedName>
</protein>
<dbReference type="GeneID" id="25912070"/>
<organism evidence="1 2">
    <name type="scientific">Sphaeroforma arctica JP610</name>
    <dbReference type="NCBI Taxonomy" id="667725"/>
    <lineage>
        <taxon>Eukaryota</taxon>
        <taxon>Ichthyosporea</taxon>
        <taxon>Ichthyophonida</taxon>
        <taxon>Sphaeroforma</taxon>
    </lineage>
</organism>
<dbReference type="PANTHER" id="PTHR12732">
    <property type="entry name" value="UNCHARACTERIZED PROTEASOME COMPONENT REGION PCI-CONTAINING"/>
    <property type="match status" value="1"/>
</dbReference>
<proteinExistence type="predicted"/>
<dbReference type="RefSeq" id="XP_014149820.1">
    <property type="nucleotide sequence ID" value="XM_014294345.1"/>
</dbReference>
<dbReference type="AlphaFoldDB" id="A0A0L0FIQ2"/>
<dbReference type="GO" id="GO:0070390">
    <property type="term" value="C:transcription export complex 2"/>
    <property type="evidence" value="ECO:0007669"/>
    <property type="project" value="TreeGrafter"/>
</dbReference>
<dbReference type="Proteomes" id="UP000054560">
    <property type="component" value="Unassembled WGS sequence"/>
</dbReference>
<dbReference type="InterPro" id="IPR045114">
    <property type="entry name" value="Csn12-like"/>
</dbReference>
<gene>
    <name evidence="1" type="ORF">SARC_11566</name>
</gene>
<evidence type="ECO:0000313" key="2">
    <source>
        <dbReference type="Proteomes" id="UP000054560"/>
    </source>
</evidence>
<dbReference type="OrthoDB" id="10252687at2759"/>
<dbReference type="STRING" id="667725.A0A0L0FIQ2"/>
<dbReference type="GO" id="GO:0000973">
    <property type="term" value="P:post-transcriptional tethering of RNA polymerase II gene DNA at nuclear periphery"/>
    <property type="evidence" value="ECO:0007669"/>
    <property type="project" value="TreeGrafter"/>
</dbReference>
<name>A0A0L0FIQ2_9EUKA</name>
<dbReference type="SMART" id="SM00753">
    <property type="entry name" value="PAM"/>
    <property type="match status" value="1"/>
</dbReference>
<accession>A0A0L0FIQ2</accession>
<reference evidence="1 2" key="1">
    <citation type="submission" date="2011-02" db="EMBL/GenBank/DDBJ databases">
        <title>The Genome Sequence of Sphaeroforma arctica JP610.</title>
        <authorList>
            <consortium name="The Broad Institute Genome Sequencing Platform"/>
            <person name="Russ C."/>
            <person name="Cuomo C."/>
            <person name="Young S.K."/>
            <person name="Zeng Q."/>
            <person name="Gargeya S."/>
            <person name="Alvarado L."/>
            <person name="Berlin A."/>
            <person name="Chapman S.B."/>
            <person name="Chen Z."/>
            <person name="Freedman E."/>
            <person name="Gellesch M."/>
            <person name="Goldberg J."/>
            <person name="Griggs A."/>
            <person name="Gujja S."/>
            <person name="Heilman E."/>
            <person name="Heiman D."/>
            <person name="Howarth C."/>
            <person name="Mehta T."/>
            <person name="Neiman D."/>
            <person name="Pearson M."/>
            <person name="Roberts A."/>
            <person name="Saif S."/>
            <person name="Shea T."/>
            <person name="Shenoy N."/>
            <person name="Sisk P."/>
            <person name="Stolte C."/>
            <person name="Sykes S."/>
            <person name="White J."/>
            <person name="Yandava C."/>
            <person name="Burger G."/>
            <person name="Gray M.W."/>
            <person name="Holland P.W.H."/>
            <person name="King N."/>
            <person name="Lang F.B.F."/>
            <person name="Roger A.J."/>
            <person name="Ruiz-Trillo I."/>
            <person name="Haas B."/>
            <person name="Nusbaum C."/>
            <person name="Birren B."/>
        </authorList>
    </citation>
    <scope>NUCLEOTIDE SEQUENCE [LARGE SCALE GENOMIC DNA]</scope>
    <source>
        <strain evidence="1 2">JP610</strain>
    </source>
</reference>
<sequence>EYDLCNAFLQIFSQNEDVGWANPALGLVLKDLRVLADQADMGKSGKNEYKEKSGRLMMKLLAPACMDRDESESSRRWASLSVANNLFKLFSKLNLSMCDQTRATIYNNFNDAYINAKFPISHVTTFRYLVGYQHLFKGDYDEARIQFGYAFDFCSRQFPKNVQLILVYLIPLNLLKGTSPTDSLLKLYKLDQYKNIARALKAGDVKAFNTALEDQEFFLEKRGLFLLMERLKTLTYRNLLRKVWLIKVKECQWTGTPFNGRIRLKEFQVALQYVHCNCSFEEVECIVAVLVFK</sequence>
<evidence type="ECO:0000313" key="1">
    <source>
        <dbReference type="EMBL" id="KNC75918.1"/>
    </source>
</evidence>
<dbReference type="GO" id="GO:0003723">
    <property type="term" value="F:RNA binding"/>
    <property type="evidence" value="ECO:0007669"/>
    <property type="project" value="InterPro"/>
</dbReference>